<dbReference type="Proteomes" id="UP000230495">
    <property type="component" value="Unassembled WGS sequence"/>
</dbReference>
<sequence>MAREHKVFISHAWAHHDELESLRRLIDARPYFNAEYSEVSRNEPINSTNAPYIKSVLKRKILDSNILIGLAGIYASHSSWMEWELDTALANGIPVIGVVPRGAQRISTMVSTRAVEVVRWNTESIIAAIRLHAR</sequence>
<dbReference type="Gene3D" id="3.40.50.9200">
    <property type="entry name" value="Hypothetical protein MTH538"/>
    <property type="match status" value="1"/>
</dbReference>
<protein>
    <recommendedName>
        <fullName evidence="1">Thoeris protein ThsB TIR-like domain-containing protein</fullName>
    </recommendedName>
</protein>
<organism evidence="2">
    <name type="scientific">Enterobacter kobei</name>
    <dbReference type="NCBI Taxonomy" id="208224"/>
    <lineage>
        <taxon>Bacteria</taxon>
        <taxon>Pseudomonadati</taxon>
        <taxon>Pseudomonadota</taxon>
        <taxon>Gammaproteobacteria</taxon>
        <taxon>Enterobacterales</taxon>
        <taxon>Enterobacteriaceae</taxon>
        <taxon>Enterobacter</taxon>
        <taxon>Enterobacter cloacae complex</taxon>
    </lineage>
</organism>
<dbReference type="Pfam" id="PF08937">
    <property type="entry name" value="ThsB_TIR"/>
    <property type="match status" value="1"/>
</dbReference>
<accession>A0A2J0PDX3</accession>
<dbReference type="EMBL" id="NEEU01000025">
    <property type="protein sequence ID" value="PJD68731.1"/>
    <property type="molecule type" value="Genomic_DNA"/>
</dbReference>
<gene>
    <name evidence="2" type="ORF">B9Q37_22630</name>
</gene>
<evidence type="ECO:0000313" key="3">
    <source>
        <dbReference type="Proteomes" id="UP000230495"/>
    </source>
</evidence>
<proteinExistence type="predicted"/>
<evidence type="ECO:0000313" key="2">
    <source>
        <dbReference type="EMBL" id="PJD68731.1"/>
    </source>
</evidence>
<dbReference type="SUPFAM" id="SSF52206">
    <property type="entry name" value="Hypothetical protein MTH538"/>
    <property type="match status" value="1"/>
</dbReference>
<dbReference type="InterPro" id="IPR036490">
    <property type="entry name" value="ThsB_TIR-like_sf"/>
</dbReference>
<dbReference type="OrthoDB" id="5389341at2"/>
<dbReference type="InterPro" id="IPR015032">
    <property type="entry name" value="ThsB__TIR-like_domain"/>
</dbReference>
<dbReference type="AlphaFoldDB" id="A0A2J0PDX3"/>
<name>A0A2J0PDX3_9ENTR</name>
<comment type="caution">
    <text evidence="2">The sequence shown here is derived from an EMBL/GenBank/DDBJ whole genome shotgun (WGS) entry which is preliminary data.</text>
</comment>
<reference evidence="2 3" key="1">
    <citation type="journal article" date="2017" name="J. Antimicrob. Chemother.">
        <title>Characterization of the population structure, drug resistance mechanisms and plasmids of the community-associated Enterobacter cloacae complex in China.</title>
        <authorList>
            <person name="Zhou K."/>
            <person name="Yu W."/>
            <person name="Cao X."/>
            <person name="Shen P."/>
            <person name="Lu H."/>
            <person name="Luo Q."/>
            <person name="Rossen J.W.A."/>
            <person name="Xiao Y."/>
        </authorList>
    </citation>
    <scope>NUCLEOTIDE SEQUENCE [LARGE SCALE GENOMIC DNA]</scope>
    <source>
        <strain evidence="2">ECC1097</strain>
    </source>
</reference>
<evidence type="ECO:0000259" key="1">
    <source>
        <dbReference type="Pfam" id="PF08937"/>
    </source>
</evidence>
<feature type="domain" description="Thoeris protein ThsB TIR-like" evidence="1">
    <location>
        <begin position="8"/>
        <end position="104"/>
    </location>
</feature>
<dbReference type="RefSeq" id="WP_085281039.1">
    <property type="nucleotide sequence ID" value="NZ_JBKHUK010000008.1"/>
</dbReference>